<dbReference type="AlphaFoldDB" id="A0A7Z0LDE5"/>
<evidence type="ECO:0000313" key="3">
    <source>
        <dbReference type="Proteomes" id="UP000563349"/>
    </source>
</evidence>
<comment type="similarity">
    <text evidence="1">Belongs to the protein-tyrosine phosphatase family.</text>
</comment>
<evidence type="ECO:0000256" key="1">
    <source>
        <dbReference type="ARBA" id="ARBA00009580"/>
    </source>
</evidence>
<proteinExistence type="inferred from homology"/>
<comment type="caution">
    <text evidence="2">The sequence shown here is derived from an EMBL/GenBank/DDBJ whole genome shotgun (WGS) entry which is preliminary data.</text>
</comment>
<dbReference type="Gene3D" id="3.90.190.10">
    <property type="entry name" value="Protein tyrosine phosphatase superfamily"/>
    <property type="match status" value="1"/>
</dbReference>
<protein>
    <submittedName>
        <fullName evidence="2">Tyrosine-protein phosphatase</fullName>
    </submittedName>
</protein>
<sequence length="372" mass="42475">MGINLSSSIFLSNSTIAGFIPFLRLHKILYTLQIRPHCFQFKRETVEQNSEQVAIFLLDKLDGVPTQFLMKTDQNEFELELEIATRPYFLVESASRSYVVAERTLPVEGMNNFRDMGGYCGLNGKRVKWGKLYRSDHLHNATNRGIQYIKDLEISTVIDYRSENEISKYPNPDLDFIKQSYHLDPSAHVAELAAQFDSSKDQEDLALIQEIMRQKGQGELVNHSEVIAAQYQMFVTGDEARESFGKMIQLLADSGGSPFVQHCRGGKDRTGFGSALVLGLLGVSTEDIINDYLITGKNREERNRVKMEGYRQLTQDPNILEHLYSFIDTKPEFIEAALTVIKDKYGTIENYVLSELDISLETIERLRDLYLE</sequence>
<dbReference type="PANTHER" id="PTHR31126:SF1">
    <property type="entry name" value="TYROSINE SPECIFIC PROTEIN PHOSPHATASES DOMAIN-CONTAINING PROTEIN"/>
    <property type="match status" value="1"/>
</dbReference>
<evidence type="ECO:0000313" key="2">
    <source>
        <dbReference type="EMBL" id="NYS49409.1"/>
    </source>
</evidence>
<dbReference type="Pfam" id="PF13350">
    <property type="entry name" value="Y_phosphatase3"/>
    <property type="match status" value="1"/>
</dbReference>
<organism evidence="2 3">
    <name type="scientific">Streptococcus danieliae</name>
    <dbReference type="NCBI Taxonomy" id="747656"/>
    <lineage>
        <taxon>Bacteria</taxon>
        <taxon>Bacillati</taxon>
        <taxon>Bacillota</taxon>
        <taxon>Bacilli</taxon>
        <taxon>Lactobacillales</taxon>
        <taxon>Streptococcaceae</taxon>
        <taxon>Streptococcus</taxon>
    </lineage>
</organism>
<dbReference type="InterPro" id="IPR026893">
    <property type="entry name" value="Tyr/Ser_Pase_IphP-type"/>
</dbReference>
<dbReference type="EMBL" id="JACBYG010000058">
    <property type="protein sequence ID" value="NYS49409.1"/>
    <property type="molecule type" value="Genomic_DNA"/>
</dbReference>
<dbReference type="Proteomes" id="UP000563349">
    <property type="component" value="Unassembled WGS sequence"/>
</dbReference>
<gene>
    <name evidence="2" type="ORF">HZY93_05435</name>
</gene>
<dbReference type="SUPFAM" id="SSF52799">
    <property type="entry name" value="(Phosphotyrosine protein) phosphatases II"/>
    <property type="match status" value="1"/>
</dbReference>
<reference evidence="2 3" key="1">
    <citation type="submission" date="2020-07" db="EMBL/GenBank/DDBJ databases">
        <title>MOT database genomes.</title>
        <authorList>
            <person name="Joseph S."/>
            <person name="Aduse-Opoku J."/>
            <person name="Hashim A."/>
            <person name="Wade W."/>
            <person name="Curtis M."/>
        </authorList>
    </citation>
    <scope>NUCLEOTIDE SEQUENCE [LARGE SCALE GENOMIC DNA]</scope>
    <source>
        <strain evidence="2 3">CCW311</strain>
    </source>
</reference>
<dbReference type="InterPro" id="IPR029021">
    <property type="entry name" value="Prot-tyrosine_phosphatase-like"/>
</dbReference>
<name>A0A7Z0LDE5_9STRE</name>
<dbReference type="GO" id="GO:0004721">
    <property type="term" value="F:phosphoprotein phosphatase activity"/>
    <property type="evidence" value="ECO:0007669"/>
    <property type="project" value="InterPro"/>
</dbReference>
<keyword evidence="3" id="KW-1185">Reference proteome</keyword>
<accession>A0A7Z0LDE5</accession>
<dbReference type="PANTHER" id="PTHR31126">
    <property type="entry name" value="TYROSINE-PROTEIN PHOSPHATASE"/>
    <property type="match status" value="1"/>
</dbReference>